<reference evidence="1 2" key="1">
    <citation type="journal article" date="2019" name="Sci. Rep.">
        <title>Orb-weaving spider Araneus ventricosus genome elucidates the spidroin gene catalogue.</title>
        <authorList>
            <person name="Kono N."/>
            <person name="Nakamura H."/>
            <person name="Ohtoshi R."/>
            <person name="Moran D.A.P."/>
            <person name="Shinohara A."/>
            <person name="Yoshida Y."/>
            <person name="Fujiwara M."/>
            <person name="Mori M."/>
            <person name="Tomita M."/>
            <person name="Arakawa K."/>
        </authorList>
    </citation>
    <scope>NUCLEOTIDE SEQUENCE [LARGE SCALE GENOMIC DNA]</scope>
</reference>
<comment type="caution">
    <text evidence="1">The sequence shown here is derived from an EMBL/GenBank/DDBJ whole genome shotgun (WGS) entry which is preliminary data.</text>
</comment>
<sequence>MSTQHCDAAPIMWNILRFSKATNHLRTACATVLGELKLCSFIIICHLVHLRKSRLDFMLVEMNVLTLTVKISSNGPRLDAVVASQIGTSESTLLTTFGSPPINILSHHVVLL</sequence>
<dbReference type="AlphaFoldDB" id="A0A4Y2JDD5"/>
<proteinExistence type="predicted"/>
<gene>
    <name evidence="1" type="ORF">AVEN_113838_1</name>
</gene>
<name>A0A4Y2JDD5_ARAVE</name>
<organism evidence="1 2">
    <name type="scientific">Araneus ventricosus</name>
    <name type="common">Orbweaver spider</name>
    <name type="synonym">Epeira ventricosa</name>
    <dbReference type="NCBI Taxonomy" id="182803"/>
    <lineage>
        <taxon>Eukaryota</taxon>
        <taxon>Metazoa</taxon>
        <taxon>Ecdysozoa</taxon>
        <taxon>Arthropoda</taxon>
        <taxon>Chelicerata</taxon>
        <taxon>Arachnida</taxon>
        <taxon>Araneae</taxon>
        <taxon>Araneomorphae</taxon>
        <taxon>Entelegynae</taxon>
        <taxon>Araneoidea</taxon>
        <taxon>Araneidae</taxon>
        <taxon>Araneus</taxon>
    </lineage>
</organism>
<evidence type="ECO:0000313" key="2">
    <source>
        <dbReference type="Proteomes" id="UP000499080"/>
    </source>
</evidence>
<accession>A0A4Y2JDD5</accession>
<keyword evidence="2" id="KW-1185">Reference proteome</keyword>
<dbReference type="Proteomes" id="UP000499080">
    <property type="component" value="Unassembled WGS sequence"/>
</dbReference>
<dbReference type="EMBL" id="BGPR01003381">
    <property type="protein sequence ID" value="GBM87428.1"/>
    <property type="molecule type" value="Genomic_DNA"/>
</dbReference>
<evidence type="ECO:0000313" key="1">
    <source>
        <dbReference type="EMBL" id="GBM87428.1"/>
    </source>
</evidence>
<protein>
    <submittedName>
        <fullName evidence="1">Uncharacterized protein</fullName>
    </submittedName>
</protein>